<dbReference type="PROSITE" id="PS00028">
    <property type="entry name" value="ZINC_FINGER_C2H2_1"/>
    <property type="match status" value="6"/>
</dbReference>
<evidence type="ECO:0000259" key="7">
    <source>
        <dbReference type="PROSITE" id="PS50157"/>
    </source>
</evidence>
<dbReference type="SMART" id="SM00355">
    <property type="entry name" value="ZnF_C2H2"/>
    <property type="match status" value="9"/>
</dbReference>
<protein>
    <submittedName>
        <fullName evidence="9">Zinc finger protein 724-like</fullName>
    </submittedName>
</protein>
<evidence type="ECO:0000256" key="6">
    <source>
        <dbReference type="SAM" id="MobiDB-lite"/>
    </source>
</evidence>
<keyword evidence="1" id="KW-0479">Metal-binding</keyword>
<feature type="domain" description="C2H2-type" evidence="7">
    <location>
        <begin position="458"/>
        <end position="487"/>
    </location>
</feature>
<dbReference type="RefSeq" id="XP_002737161.1">
    <property type="nucleotide sequence ID" value="XM_002737115.2"/>
</dbReference>
<dbReference type="PANTHER" id="PTHR24409">
    <property type="entry name" value="ZINC FINGER PROTEIN 142"/>
    <property type="match status" value="1"/>
</dbReference>
<dbReference type="Pfam" id="PF00096">
    <property type="entry name" value="zf-C2H2"/>
    <property type="match status" value="2"/>
</dbReference>
<feature type="domain" description="C2H2-type" evidence="7">
    <location>
        <begin position="430"/>
        <end position="457"/>
    </location>
</feature>
<reference evidence="9" key="1">
    <citation type="submission" date="2025-08" db="UniProtKB">
        <authorList>
            <consortium name="RefSeq"/>
        </authorList>
    </citation>
    <scope>IDENTIFICATION</scope>
    <source>
        <tissue evidence="9">Testes</tissue>
    </source>
</reference>
<dbReference type="PANTHER" id="PTHR24409:SF413">
    <property type="entry name" value="DATILOGRAFO, ISOFORM A-RELATED"/>
    <property type="match status" value="1"/>
</dbReference>
<keyword evidence="4" id="KW-0862">Zinc</keyword>
<feature type="domain" description="C2H2-type" evidence="7">
    <location>
        <begin position="158"/>
        <end position="186"/>
    </location>
</feature>
<dbReference type="Gene3D" id="3.30.160.60">
    <property type="entry name" value="Classic Zinc Finger"/>
    <property type="match status" value="4"/>
</dbReference>
<dbReference type="Pfam" id="PF13912">
    <property type="entry name" value="zf-C2H2_6"/>
    <property type="match status" value="1"/>
</dbReference>
<name>A0ABM0GTQ8_SACKO</name>
<feature type="domain" description="C2H2-type" evidence="7">
    <location>
        <begin position="348"/>
        <end position="375"/>
    </location>
</feature>
<feature type="compositionally biased region" description="Polar residues" evidence="6">
    <location>
        <begin position="190"/>
        <end position="206"/>
    </location>
</feature>
<feature type="domain" description="C2H2-type" evidence="7">
    <location>
        <begin position="488"/>
        <end position="511"/>
    </location>
</feature>
<proteinExistence type="predicted"/>
<gene>
    <name evidence="9" type="primary">LOC100376678</name>
</gene>
<evidence type="ECO:0000256" key="2">
    <source>
        <dbReference type="ARBA" id="ARBA00022737"/>
    </source>
</evidence>
<feature type="compositionally biased region" description="Basic and acidic residues" evidence="6">
    <location>
        <begin position="218"/>
        <end position="234"/>
    </location>
</feature>
<dbReference type="InterPro" id="IPR036236">
    <property type="entry name" value="Znf_C2H2_sf"/>
</dbReference>
<dbReference type="Proteomes" id="UP000694865">
    <property type="component" value="Unplaced"/>
</dbReference>
<dbReference type="SUPFAM" id="SSF57667">
    <property type="entry name" value="beta-beta-alpha zinc fingers"/>
    <property type="match status" value="4"/>
</dbReference>
<evidence type="ECO:0000256" key="3">
    <source>
        <dbReference type="ARBA" id="ARBA00022771"/>
    </source>
</evidence>
<evidence type="ECO:0000313" key="8">
    <source>
        <dbReference type="Proteomes" id="UP000694865"/>
    </source>
</evidence>
<evidence type="ECO:0000256" key="5">
    <source>
        <dbReference type="PROSITE-ProRule" id="PRU00042"/>
    </source>
</evidence>
<keyword evidence="3 5" id="KW-0863">Zinc-finger</keyword>
<sequence length="593" mass="67512">MSGNEEQEPTAQQEHEHLVSGDAVVIVAEGCAATVCLEPDGQNHQQEHVHVEREHSSESTVDLMHTVPAIIEATETEANGTATVTVQYHVTSTNPCTITRTHETPLTQTAEVASRTEIPQDIGAVVDVLICGQCHQQYIDIVEFLNHKAEHQTPGGNHRCELCKKTFSTGLVVVEHYQCKHKVAFPRENSNVNNSNFQSTNHTNLQPVVLHNSSRKKNHDEKKDKPASDESDAHREDNDFKFLLITEKVKGAKFEYGKTAFKCLFCNHKTQTKNVLVKHVTNKHADVMGQEPEVPVVLNNDTCKEQVMLLSEYNKMNQCSLKNPLEHGRSARKHRAKKYKKDDPWGIYPCEFCEKVFNRARSLRVHLETHRTEKNFLCDECGKAFKSQTRLRVHRRVHRNKIFKCIQCDFQSNINAAIHAHRQMHTQGSVLCDICGYAYTDKSTLHKHMRVHSRDRPYGCTFEGCTWRFKTEAMYKAHIRAHTSDGKFKCSFCGYLFRHKHHLQRHETNMHGVKITKSVRVQKEEKVAIELADATTVTVGPQIQHIVVDGAGNAISYEQADFATLNYQTLIQTPETRQILQAAQEQENPTVFS</sequence>
<dbReference type="InterPro" id="IPR013087">
    <property type="entry name" value="Znf_C2H2_type"/>
</dbReference>
<feature type="region of interest" description="Disordered" evidence="6">
    <location>
        <begin position="190"/>
        <end position="234"/>
    </location>
</feature>
<evidence type="ECO:0000256" key="4">
    <source>
        <dbReference type="ARBA" id="ARBA00022833"/>
    </source>
</evidence>
<keyword evidence="2" id="KW-0677">Repeat</keyword>
<evidence type="ECO:0000256" key="1">
    <source>
        <dbReference type="ARBA" id="ARBA00022723"/>
    </source>
</evidence>
<organism evidence="8 9">
    <name type="scientific">Saccoglossus kowalevskii</name>
    <name type="common">Acorn worm</name>
    <dbReference type="NCBI Taxonomy" id="10224"/>
    <lineage>
        <taxon>Eukaryota</taxon>
        <taxon>Metazoa</taxon>
        <taxon>Hemichordata</taxon>
        <taxon>Enteropneusta</taxon>
        <taxon>Harrimaniidae</taxon>
        <taxon>Saccoglossus</taxon>
    </lineage>
</organism>
<dbReference type="PROSITE" id="PS50157">
    <property type="entry name" value="ZINC_FINGER_C2H2_2"/>
    <property type="match status" value="6"/>
</dbReference>
<dbReference type="GeneID" id="100376678"/>
<accession>A0ABM0GTQ8</accession>
<evidence type="ECO:0000313" key="9">
    <source>
        <dbReference type="RefSeq" id="XP_002737161.1"/>
    </source>
</evidence>
<keyword evidence="8" id="KW-1185">Reference proteome</keyword>
<feature type="domain" description="C2H2-type" evidence="7">
    <location>
        <begin position="376"/>
        <end position="401"/>
    </location>
</feature>